<keyword evidence="3" id="KW-1185">Reference proteome</keyword>
<proteinExistence type="predicted"/>
<sequence length="135" mass="15429">MGGTSKINPKDILCWLLLFSFYSIRISAYRGPSSDALMYVIYVVVSNFIVNRSVFLLDVSLVIIFAGIYYAYCVLKNKKLVIPLLVLILVWVGILCFYSGLFRESLFLLSSIPFFLLTVICMLNELSLLKFKFLN</sequence>
<keyword evidence="1" id="KW-0812">Transmembrane</keyword>
<feature type="transmembrane region" description="Helical" evidence="1">
    <location>
        <begin position="80"/>
        <end position="101"/>
    </location>
</feature>
<accession>A0A0A2M9D1</accession>
<feature type="transmembrane region" description="Helical" evidence="1">
    <location>
        <begin position="12"/>
        <end position="29"/>
    </location>
</feature>
<dbReference type="STRING" id="1121895.GCA_000378485_00967"/>
<evidence type="ECO:0000313" key="2">
    <source>
        <dbReference type="EMBL" id="KGO88226.1"/>
    </source>
</evidence>
<feature type="transmembrane region" description="Helical" evidence="1">
    <location>
        <begin position="49"/>
        <end position="73"/>
    </location>
</feature>
<dbReference type="Proteomes" id="UP000030152">
    <property type="component" value="Unassembled WGS sequence"/>
</dbReference>
<organism evidence="2 3">
    <name type="scientific">Flavobacterium rivuli WB 3.3-2 = DSM 21788</name>
    <dbReference type="NCBI Taxonomy" id="1121895"/>
    <lineage>
        <taxon>Bacteria</taxon>
        <taxon>Pseudomonadati</taxon>
        <taxon>Bacteroidota</taxon>
        <taxon>Flavobacteriia</taxon>
        <taxon>Flavobacteriales</taxon>
        <taxon>Flavobacteriaceae</taxon>
        <taxon>Flavobacterium</taxon>
    </lineage>
</organism>
<keyword evidence="1" id="KW-1133">Transmembrane helix</keyword>
<feature type="transmembrane region" description="Helical" evidence="1">
    <location>
        <begin position="107"/>
        <end position="129"/>
    </location>
</feature>
<keyword evidence="1" id="KW-0472">Membrane</keyword>
<reference evidence="2 3" key="1">
    <citation type="submission" date="2013-09" db="EMBL/GenBank/DDBJ databases">
        <authorList>
            <person name="Zeng Z."/>
            <person name="Chen C."/>
        </authorList>
    </citation>
    <scope>NUCLEOTIDE SEQUENCE [LARGE SCALE GENOMIC DNA]</scope>
    <source>
        <strain evidence="2 3">WB 3.3-2</strain>
    </source>
</reference>
<name>A0A0A2M9D1_9FLAO</name>
<comment type="caution">
    <text evidence="2">The sequence shown here is derived from an EMBL/GenBank/DDBJ whole genome shotgun (WGS) entry which is preliminary data.</text>
</comment>
<dbReference type="EMBL" id="JRLX01000002">
    <property type="protein sequence ID" value="KGO88226.1"/>
    <property type="molecule type" value="Genomic_DNA"/>
</dbReference>
<evidence type="ECO:0000256" key="1">
    <source>
        <dbReference type="SAM" id="Phobius"/>
    </source>
</evidence>
<dbReference type="AlphaFoldDB" id="A0A0A2M9D1"/>
<protein>
    <submittedName>
        <fullName evidence="2">Uncharacterized protein</fullName>
    </submittedName>
</protein>
<gene>
    <name evidence="2" type="ORF">Q765_04105</name>
</gene>
<evidence type="ECO:0000313" key="3">
    <source>
        <dbReference type="Proteomes" id="UP000030152"/>
    </source>
</evidence>